<reference evidence="3" key="1">
    <citation type="submission" date="2022-11" db="UniProtKB">
        <authorList>
            <consortium name="WormBaseParasite"/>
        </authorList>
    </citation>
    <scope>IDENTIFICATION</scope>
</reference>
<name>A0A915IXQ3_ROMCU</name>
<organism evidence="2 3">
    <name type="scientific">Romanomermis culicivorax</name>
    <name type="common">Nematode worm</name>
    <dbReference type="NCBI Taxonomy" id="13658"/>
    <lineage>
        <taxon>Eukaryota</taxon>
        <taxon>Metazoa</taxon>
        <taxon>Ecdysozoa</taxon>
        <taxon>Nematoda</taxon>
        <taxon>Enoplea</taxon>
        <taxon>Dorylaimia</taxon>
        <taxon>Mermithida</taxon>
        <taxon>Mermithoidea</taxon>
        <taxon>Mermithidae</taxon>
        <taxon>Romanomermis</taxon>
    </lineage>
</organism>
<evidence type="ECO:0000313" key="2">
    <source>
        <dbReference type="Proteomes" id="UP000887565"/>
    </source>
</evidence>
<evidence type="ECO:0000256" key="1">
    <source>
        <dbReference type="SAM" id="MobiDB-lite"/>
    </source>
</evidence>
<feature type="region of interest" description="Disordered" evidence="1">
    <location>
        <begin position="86"/>
        <end position="114"/>
    </location>
</feature>
<keyword evidence="2" id="KW-1185">Reference proteome</keyword>
<protein>
    <submittedName>
        <fullName evidence="3">Uncharacterized protein</fullName>
    </submittedName>
</protein>
<dbReference type="AlphaFoldDB" id="A0A915IXQ3"/>
<proteinExistence type="predicted"/>
<dbReference type="WBParaSite" id="nRc.2.0.1.t18874-RA">
    <property type="protein sequence ID" value="nRc.2.0.1.t18874-RA"/>
    <property type="gene ID" value="nRc.2.0.1.g18874"/>
</dbReference>
<sequence length="114" mass="13792">MKKLTRTKKQHRESSKKESKRWQYLHKHFTNIIGKIANILLWEDYIESPNHRTVHMPVMSTALYFFGIRVPFYQMTIKRLEKYSEEKLDLSHGQKVSRTESAKDEPVTDRKRER</sequence>
<accession>A0A915IXQ3</accession>
<dbReference type="Proteomes" id="UP000887565">
    <property type="component" value="Unplaced"/>
</dbReference>
<evidence type="ECO:0000313" key="3">
    <source>
        <dbReference type="WBParaSite" id="nRc.2.0.1.t18874-RA"/>
    </source>
</evidence>
<feature type="region of interest" description="Disordered" evidence="1">
    <location>
        <begin position="1"/>
        <end position="20"/>
    </location>
</feature>
<feature type="compositionally biased region" description="Basic residues" evidence="1">
    <location>
        <begin position="1"/>
        <end position="11"/>
    </location>
</feature>